<keyword evidence="8" id="KW-0460">Magnesium</keyword>
<dbReference type="PANTHER" id="PTHR32057">
    <property type="entry name" value="PROTEIN ADENYLYLTRANSFERASE SELO, MITOCHONDRIAL"/>
    <property type="match status" value="1"/>
</dbReference>
<sequence length="678" mass="77621">MGECRHILKVLKESGRSRFIKELTPDALVPTIEKAIKIANEEEQNQNDDSESDQRLRDKAFHTPRTVSRGCHFAYTIPEKRPHYNTLLKSPSAHAALDLHMDDSLEKLLSGENFYYSASRGIFPYSTVYAGFQFGEFAGQLGDGRVVNLFDVIDSTATLQTLELKGSGLTPFSRFADGKAVLRSSIREFIISEALYNIGIPSTRALQITLLPGTRAQRGMISEPTAVVCRVAPSWLRLGSFDLFRWKPDLKGLLKLTDYTINEVFSHGKEFPKNLSINIFKKDFFPYEDEAPRPINTIEGVTQYDLLFRHVARKNANCVAYWQAYGFLNGVLNTDNVSIMGLSMDFGPFNFLDKYQPNYTPNHDDILGRYSYENQPAVIWWNIIQFAQSLSILIGAGKKHIGLVKSLQDTMGPLDKRVENEIVIRANDLTRAVNNEYKFIHLTKYAVLMSKRLGIELNIPETFTNKEEIEKSVQIVEKFRNDVLEPLFTILKRTQIDYNNFFVNLQNFKGGFIDISEDGINGLNTKFASIFFSIEQLKKLRNFYAGNRRPLTTDAGETRLITETYDELIKWANQCSNYIVDDDTRISIAKKHNPLFIPRSWILQEVIDDFMHNQKAKLMNADEEVDTTLLQKLYLMSSNPFNPDRWDSSLKPEVEKRWANLNDIDDPSKFMQKNSCSS</sequence>
<comment type="similarity">
    <text evidence="2">Belongs to the SELO family.</text>
</comment>
<proteinExistence type="inferred from homology"/>
<dbReference type="KEGG" id="zmk:HG535_0B01120"/>
<dbReference type="InterPro" id="IPR003846">
    <property type="entry name" value="SelO"/>
</dbReference>
<accession>A0A7H9AY82</accession>
<dbReference type="AlphaFoldDB" id="A0A7H9AY82"/>
<organism evidence="10 11">
    <name type="scientific">Zygotorulaspora mrakii</name>
    <name type="common">Zygosaccharomyces mrakii</name>
    <dbReference type="NCBI Taxonomy" id="42260"/>
    <lineage>
        <taxon>Eukaryota</taxon>
        <taxon>Fungi</taxon>
        <taxon>Dikarya</taxon>
        <taxon>Ascomycota</taxon>
        <taxon>Saccharomycotina</taxon>
        <taxon>Saccharomycetes</taxon>
        <taxon>Saccharomycetales</taxon>
        <taxon>Saccharomycetaceae</taxon>
        <taxon>Zygotorulaspora</taxon>
    </lineage>
</organism>
<dbReference type="RefSeq" id="XP_037142802.1">
    <property type="nucleotide sequence ID" value="XM_037286907.1"/>
</dbReference>
<evidence type="ECO:0000313" key="11">
    <source>
        <dbReference type="Proteomes" id="UP000509704"/>
    </source>
</evidence>
<keyword evidence="7" id="KW-0067">ATP-binding</keyword>
<keyword evidence="3" id="KW-0808">Transferase</keyword>
<name>A0A7H9AY82_ZYGMR</name>
<dbReference type="PANTHER" id="PTHR32057:SF14">
    <property type="entry name" value="PROTEIN ADENYLYLTRANSFERASE SELO, MITOCHONDRIAL"/>
    <property type="match status" value="1"/>
</dbReference>
<dbReference type="Pfam" id="PF02696">
    <property type="entry name" value="SelO"/>
    <property type="match status" value="1"/>
</dbReference>
<evidence type="ECO:0000256" key="7">
    <source>
        <dbReference type="ARBA" id="ARBA00022840"/>
    </source>
</evidence>
<dbReference type="GO" id="GO:0070733">
    <property type="term" value="F:AMPylase activity"/>
    <property type="evidence" value="ECO:0007669"/>
    <property type="project" value="TreeGrafter"/>
</dbReference>
<dbReference type="OrthoDB" id="10254721at2759"/>
<evidence type="ECO:0000256" key="1">
    <source>
        <dbReference type="ARBA" id="ARBA00001946"/>
    </source>
</evidence>
<dbReference type="HAMAP" id="MF_00692">
    <property type="entry name" value="SelO"/>
    <property type="match status" value="1"/>
</dbReference>
<keyword evidence="5" id="KW-0479">Metal-binding</keyword>
<dbReference type="Proteomes" id="UP000509704">
    <property type="component" value="Chromosome 2"/>
</dbReference>
<evidence type="ECO:0000313" key="10">
    <source>
        <dbReference type="EMBL" id="QLG71074.1"/>
    </source>
</evidence>
<evidence type="ECO:0000256" key="3">
    <source>
        <dbReference type="ARBA" id="ARBA00022679"/>
    </source>
</evidence>
<protein>
    <recommendedName>
        <fullName evidence="9">Selenoprotein O</fullName>
    </recommendedName>
</protein>
<keyword evidence="11" id="KW-1185">Reference proteome</keyword>
<dbReference type="GO" id="GO:0005739">
    <property type="term" value="C:mitochondrion"/>
    <property type="evidence" value="ECO:0007669"/>
    <property type="project" value="TreeGrafter"/>
</dbReference>
<evidence type="ECO:0000256" key="9">
    <source>
        <dbReference type="ARBA" id="ARBA00031547"/>
    </source>
</evidence>
<evidence type="ECO:0000256" key="5">
    <source>
        <dbReference type="ARBA" id="ARBA00022723"/>
    </source>
</evidence>
<gene>
    <name evidence="10" type="ORF">HG535_0B01120</name>
</gene>
<dbReference type="EMBL" id="CP058605">
    <property type="protein sequence ID" value="QLG71074.1"/>
    <property type="molecule type" value="Genomic_DNA"/>
</dbReference>
<evidence type="ECO:0000256" key="6">
    <source>
        <dbReference type="ARBA" id="ARBA00022741"/>
    </source>
</evidence>
<keyword evidence="4" id="KW-0548">Nucleotidyltransferase</keyword>
<evidence type="ECO:0000256" key="8">
    <source>
        <dbReference type="ARBA" id="ARBA00022842"/>
    </source>
</evidence>
<evidence type="ECO:0000256" key="2">
    <source>
        <dbReference type="ARBA" id="ARBA00009747"/>
    </source>
</evidence>
<comment type="cofactor">
    <cofactor evidence="1">
        <name>Mg(2+)</name>
        <dbReference type="ChEBI" id="CHEBI:18420"/>
    </cofactor>
</comment>
<dbReference type="GO" id="GO:0046872">
    <property type="term" value="F:metal ion binding"/>
    <property type="evidence" value="ECO:0007669"/>
    <property type="project" value="UniProtKB-KW"/>
</dbReference>
<dbReference type="GeneID" id="59234735"/>
<reference evidence="10 11" key="1">
    <citation type="submission" date="2020-07" db="EMBL/GenBank/DDBJ databases">
        <title>The yeast mating-type switching endonuclease HO is a domesticated member of an unorthodox homing genetic element family.</title>
        <authorList>
            <person name="Coughlan A.Y."/>
            <person name="Lombardi L."/>
            <person name="Braun-Galleani S."/>
            <person name="Martos A.R."/>
            <person name="Galeote V."/>
            <person name="Bigey F."/>
            <person name="Dequin S."/>
            <person name="Byrne K.P."/>
            <person name="Wolfe K.H."/>
        </authorList>
    </citation>
    <scope>NUCLEOTIDE SEQUENCE [LARGE SCALE GENOMIC DNA]</scope>
    <source>
        <strain evidence="10 11">NRRL Y-6702</strain>
    </source>
</reference>
<evidence type="ECO:0000256" key="4">
    <source>
        <dbReference type="ARBA" id="ARBA00022695"/>
    </source>
</evidence>
<keyword evidence="6" id="KW-0547">Nucleotide-binding</keyword>
<dbReference type="GO" id="GO:0005524">
    <property type="term" value="F:ATP binding"/>
    <property type="evidence" value="ECO:0007669"/>
    <property type="project" value="UniProtKB-KW"/>
</dbReference>